<proteinExistence type="predicted"/>
<dbReference type="AlphaFoldDB" id="A0A8I1AGW2"/>
<organism evidence="2 3">
    <name type="scientific">Thermoactinomyces intermedius</name>
    <dbReference type="NCBI Taxonomy" id="2024"/>
    <lineage>
        <taxon>Bacteria</taxon>
        <taxon>Bacillati</taxon>
        <taxon>Bacillota</taxon>
        <taxon>Bacilli</taxon>
        <taxon>Bacillales</taxon>
        <taxon>Thermoactinomycetaceae</taxon>
        <taxon>Thermoactinomyces</taxon>
    </lineage>
</organism>
<evidence type="ECO:0000256" key="1">
    <source>
        <dbReference type="SAM" id="MobiDB-lite"/>
    </source>
</evidence>
<sequence length="141" mass="16648">MGKKKIKPKRRKKIAGKSVLIPQPEQGSTDGDSPVFSFKYCDNNKFVLWDLSKPELMRLMDFFKQAERLTWGEIIKQRKRGLRYDSRSTNEIKYKLPDDLSEDLTLIHLAMSGRGRVWGFRDGRIFHVIWFDKDHKVDKMS</sequence>
<protein>
    <submittedName>
        <fullName evidence="2">Uncharacterized protein</fullName>
    </submittedName>
</protein>
<reference evidence="2 3" key="1">
    <citation type="submission" date="2020-12" db="EMBL/GenBank/DDBJ databases">
        <title>WGS of Thermoactinomyces spp.</title>
        <authorList>
            <person name="Cheng K."/>
        </authorList>
    </citation>
    <scope>NUCLEOTIDE SEQUENCE [LARGE SCALE GENOMIC DNA]</scope>
    <source>
        <strain evidence="3">CICC 10671\DSM 43846</strain>
    </source>
</reference>
<dbReference type="EMBL" id="JAECVW010000006">
    <property type="protein sequence ID" value="MBH8595743.1"/>
    <property type="molecule type" value="Genomic_DNA"/>
</dbReference>
<feature type="region of interest" description="Disordered" evidence="1">
    <location>
        <begin position="1"/>
        <end position="32"/>
    </location>
</feature>
<keyword evidence="3" id="KW-1185">Reference proteome</keyword>
<name>A0A8I1AGW2_THEIN</name>
<gene>
    <name evidence="2" type="ORF">I8U20_10415</name>
</gene>
<feature type="compositionally biased region" description="Basic residues" evidence="1">
    <location>
        <begin position="1"/>
        <end position="15"/>
    </location>
</feature>
<dbReference type="NCBIfam" id="NF046006">
    <property type="entry name" value="MAG6450_fam"/>
    <property type="match status" value="1"/>
</dbReference>
<evidence type="ECO:0000313" key="2">
    <source>
        <dbReference type="EMBL" id="MBH8595743.1"/>
    </source>
</evidence>
<comment type="caution">
    <text evidence="2">The sequence shown here is derived from an EMBL/GenBank/DDBJ whole genome shotgun (WGS) entry which is preliminary data.</text>
</comment>
<accession>A0A8I1AGW2</accession>
<evidence type="ECO:0000313" key="3">
    <source>
        <dbReference type="Proteomes" id="UP000633619"/>
    </source>
</evidence>
<dbReference type="Proteomes" id="UP000633619">
    <property type="component" value="Unassembled WGS sequence"/>
</dbReference>
<dbReference type="RefSeq" id="WP_181732292.1">
    <property type="nucleotide sequence ID" value="NZ_JACEIR010000006.1"/>
</dbReference>